<evidence type="ECO:0000256" key="2">
    <source>
        <dbReference type="RuleBase" id="RU003876"/>
    </source>
</evidence>
<dbReference type="InterPro" id="IPR002164">
    <property type="entry name" value="NAP_family"/>
</dbReference>
<dbReference type="PANTHER" id="PTHR11875">
    <property type="entry name" value="TESTIS-SPECIFIC Y-ENCODED PROTEIN"/>
    <property type="match status" value="1"/>
</dbReference>
<feature type="non-terminal residue" evidence="4">
    <location>
        <position position="1"/>
    </location>
</feature>
<dbReference type="GO" id="GO:0006334">
    <property type="term" value="P:nucleosome assembly"/>
    <property type="evidence" value="ECO:0007669"/>
    <property type="project" value="InterPro"/>
</dbReference>
<proteinExistence type="inferred from homology"/>
<feature type="compositionally biased region" description="Acidic residues" evidence="3">
    <location>
        <begin position="137"/>
        <end position="149"/>
    </location>
</feature>
<dbReference type="GO" id="GO:0005634">
    <property type="term" value="C:nucleus"/>
    <property type="evidence" value="ECO:0007669"/>
    <property type="project" value="InterPro"/>
</dbReference>
<dbReference type="EMBL" id="KZ988458">
    <property type="protein sequence ID" value="RKP12153.1"/>
    <property type="molecule type" value="Genomic_DNA"/>
</dbReference>
<dbReference type="AlphaFoldDB" id="A0A4P9Y077"/>
<dbReference type="SUPFAM" id="SSF143113">
    <property type="entry name" value="NAP-like"/>
    <property type="match status" value="1"/>
</dbReference>
<feature type="region of interest" description="Disordered" evidence="3">
    <location>
        <begin position="1"/>
        <end position="28"/>
    </location>
</feature>
<feature type="region of interest" description="Disordered" evidence="3">
    <location>
        <begin position="352"/>
        <end position="382"/>
    </location>
</feature>
<evidence type="ECO:0000313" key="5">
    <source>
        <dbReference type="Proteomes" id="UP000267251"/>
    </source>
</evidence>
<dbReference type="OrthoDB" id="27325at2759"/>
<dbReference type="Proteomes" id="UP000267251">
    <property type="component" value="Unassembled WGS sequence"/>
</dbReference>
<dbReference type="FunFam" id="1.20.5.1500:FF:000001">
    <property type="entry name" value="Nucleosome assembly protein 1-like 1"/>
    <property type="match status" value="1"/>
</dbReference>
<comment type="similarity">
    <text evidence="1 2">Belongs to the nucleosome assembly protein (NAP) family.</text>
</comment>
<dbReference type="Pfam" id="PF00956">
    <property type="entry name" value="NAP"/>
    <property type="match status" value="1"/>
</dbReference>
<name>A0A4P9Y077_9FUNG</name>
<dbReference type="Gene3D" id="1.20.5.1500">
    <property type="match status" value="1"/>
</dbReference>
<dbReference type="Gene3D" id="3.30.1120.90">
    <property type="entry name" value="Nucleosome assembly protein"/>
    <property type="match status" value="1"/>
</dbReference>
<evidence type="ECO:0008006" key="6">
    <source>
        <dbReference type="Google" id="ProtNLM"/>
    </source>
</evidence>
<protein>
    <recommendedName>
        <fullName evidence="6">Nucleosome assembly protein</fullName>
    </recommendedName>
</protein>
<gene>
    <name evidence="4" type="ORF">BJ684DRAFT_11916</name>
</gene>
<sequence length="382" mass="43041">APTPFNTPLNAAPITSGAEGSSPSAAPPPAVAAAAGDLFANNQALVSMLQGRLGRLIGHPSSYLDSLSPPVRRRIRGVRGLQKQHTELERQFHQEVLELEKRYQRLYAPLYERRRELIAGAGQEVTDAEIAAGKEEDVPEDPQETEDSSDAAAAAVQPATGIPEFWLTALKNHQLLAELITDADEDVLKKLTDIRLIYTDERPGFQLAFDFAENDYFTDPTLTKTYYYQQAGSIGDLVYERAEGCSIQWREGRDLSVTIQTKRQRHKATGAIRTVQKTVPAQTFFEFFKTLSPSRPSASKEEGSEEVAEDEEPEEDAEEDEEEVERDYELGEEFKEKIIPHAIDWFTGEALQYEGFDDFEEDDYEYDSTDEEEEEEEDEEDE</sequence>
<feature type="region of interest" description="Disordered" evidence="3">
    <location>
        <begin position="293"/>
        <end position="333"/>
    </location>
</feature>
<feature type="compositionally biased region" description="Acidic residues" evidence="3">
    <location>
        <begin position="355"/>
        <end position="382"/>
    </location>
</feature>
<feature type="compositionally biased region" description="Acidic residues" evidence="3">
    <location>
        <begin position="303"/>
        <end position="326"/>
    </location>
</feature>
<accession>A0A4P9Y077</accession>
<evidence type="ECO:0000256" key="3">
    <source>
        <dbReference type="SAM" id="MobiDB-lite"/>
    </source>
</evidence>
<evidence type="ECO:0000313" key="4">
    <source>
        <dbReference type="EMBL" id="RKP12153.1"/>
    </source>
</evidence>
<organism evidence="4 5">
    <name type="scientific">Piptocephalis cylindrospora</name>
    <dbReference type="NCBI Taxonomy" id="1907219"/>
    <lineage>
        <taxon>Eukaryota</taxon>
        <taxon>Fungi</taxon>
        <taxon>Fungi incertae sedis</taxon>
        <taxon>Zoopagomycota</taxon>
        <taxon>Zoopagomycotina</taxon>
        <taxon>Zoopagomycetes</taxon>
        <taxon>Zoopagales</taxon>
        <taxon>Piptocephalidaceae</taxon>
        <taxon>Piptocephalis</taxon>
    </lineage>
</organism>
<evidence type="ECO:0000256" key="1">
    <source>
        <dbReference type="ARBA" id="ARBA00009947"/>
    </source>
</evidence>
<reference evidence="5" key="1">
    <citation type="journal article" date="2018" name="Nat. Microbiol.">
        <title>Leveraging single-cell genomics to expand the fungal tree of life.</title>
        <authorList>
            <person name="Ahrendt S.R."/>
            <person name="Quandt C.A."/>
            <person name="Ciobanu D."/>
            <person name="Clum A."/>
            <person name="Salamov A."/>
            <person name="Andreopoulos B."/>
            <person name="Cheng J.F."/>
            <person name="Woyke T."/>
            <person name="Pelin A."/>
            <person name="Henrissat B."/>
            <person name="Reynolds N.K."/>
            <person name="Benny G.L."/>
            <person name="Smith M.E."/>
            <person name="James T.Y."/>
            <person name="Grigoriev I.V."/>
        </authorList>
    </citation>
    <scope>NUCLEOTIDE SEQUENCE [LARGE SCALE GENOMIC DNA]</scope>
</reference>
<feature type="region of interest" description="Disordered" evidence="3">
    <location>
        <begin position="131"/>
        <end position="154"/>
    </location>
</feature>
<dbReference type="InterPro" id="IPR037231">
    <property type="entry name" value="NAP-like_sf"/>
</dbReference>
<keyword evidence="5" id="KW-1185">Reference proteome</keyword>